<organism evidence="2 3">
    <name type="scientific">Enhygromyxa salina</name>
    <dbReference type="NCBI Taxonomy" id="215803"/>
    <lineage>
        <taxon>Bacteria</taxon>
        <taxon>Pseudomonadati</taxon>
        <taxon>Myxococcota</taxon>
        <taxon>Polyangia</taxon>
        <taxon>Nannocystales</taxon>
        <taxon>Nannocystaceae</taxon>
        <taxon>Enhygromyxa</taxon>
    </lineage>
</organism>
<evidence type="ECO:0000313" key="3">
    <source>
        <dbReference type="Proteomes" id="UP000237968"/>
    </source>
</evidence>
<accession>A0A2S9XY45</accession>
<protein>
    <submittedName>
        <fullName evidence="2">Helix-turn-helix domain protein</fullName>
    </submittedName>
</protein>
<evidence type="ECO:0000313" key="2">
    <source>
        <dbReference type="EMBL" id="PRP97680.1"/>
    </source>
</evidence>
<dbReference type="Proteomes" id="UP000237968">
    <property type="component" value="Unassembled WGS sequence"/>
</dbReference>
<dbReference type="GO" id="GO:0003677">
    <property type="term" value="F:DNA binding"/>
    <property type="evidence" value="ECO:0007669"/>
    <property type="project" value="InterPro"/>
</dbReference>
<reference evidence="2 3" key="1">
    <citation type="submission" date="2018-03" db="EMBL/GenBank/DDBJ databases">
        <title>Draft Genome Sequences of the Obligatory Marine Myxobacteria Enhygromyxa salina SWB005.</title>
        <authorList>
            <person name="Poehlein A."/>
            <person name="Moghaddam J.A."/>
            <person name="Harms H."/>
            <person name="Alanjari M."/>
            <person name="Koenig G.M."/>
            <person name="Daniel R."/>
            <person name="Schaeberle T.F."/>
        </authorList>
    </citation>
    <scope>NUCLEOTIDE SEQUENCE [LARGE SCALE GENOMIC DNA]</scope>
    <source>
        <strain evidence="2 3">SWB005</strain>
    </source>
</reference>
<gene>
    <name evidence="2" type="ORF">ENSA5_31870</name>
</gene>
<feature type="domain" description="Helix-turn-helix" evidence="1">
    <location>
        <begin position="13"/>
        <end position="61"/>
    </location>
</feature>
<evidence type="ECO:0000259" key="1">
    <source>
        <dbReference type="Pfam" id="PF12728"/>
    </source>
</evidence>
<dbReference type="Pfam" id="PF12728">
    <property type="entry name" value="HTH_17"/>
    <property type="match status" value="1"/>
</dbReference>
<sequence>MSGTKPTSTLPEFLKAEELAELLRINRKTIYEAARRDEIPGAIRIGRVLRFRRDAVLAWMSSS</sequence>
<comment type="caution">
    <text evidence="2">The sequence shown here is derived from an EMBL/GenBank/DDBJ whole genome shotgun (WGS) entry which is preliminary data.</text>
</comment>
<dbReference type="InterPro" id="IPR010093">
    <property type="entry name" value="SinI_DNA-bd"/>
</dbReference>
<dbReference type="InterPro" id="IPR041657">
    <property type="entry name" value="HTH_17"/>
</dbReference>
<proteinExistence type="predicted"/>
<dbReference type="OrthoDB" id="5383182at2"/>
<dbReference type="NCBIfam" id="TIGR01764">
    <property type="entry name" value="excise"/>
    <property type="match status" value="1"/>
</dbReference>
<name>A0A2S9XY45_9BACT</name>
<dbReference type="InterPro" id="IPR009061">
    <property type="entry name" value="DNA-bd_dom_put_sf"/>
</dbReference>
<dbReference type="RefSeq" id="WP_106392545.1">
    <property type="nucleotide sequence ID" value="NZ_PVNK01000149.1"/>
</dbReference>
<dbReference type="SUPFAM" id="SSF46955">
    <property type="entry name" value="Putative DNA-binding domain"/>
    <property type="match status" value="1"/>
</dbReference>
<keyword evidence="3" id="KW-1185">Reference proteome</keyword>
<dbReference type="AlphaFoldDB" id="A0A2S9XY45"/>
<dbReference type="EMBL" id="PVNK01000149">
    <property type="protein sequence ID" value="PRP97680.1"/>
    <property type="molecule type" value="Genomic_DNA"/>
</dbReference>